<dbReference type="InterPro" id="IPR016039">
    <property type="entry name" value="Thiolase-like"/>
</dbReference>
<evidence type="ECO:0000313" key="4">
    <source>
        <dbReference type="EMBL" id="CAB4980180.1"/>
    </source>
</evidence>
<dbReference type="AlphaFoldDB" id="A0A6J7MG76"/>
<name>A0A6J7MG76_9ZZZZ</name>
<dbReference type="NCBIfam" id="NF005924">
    <property type="entry name" value="PRK07937.1"/>
    <property type="match status" value="1"/>
</dbReference>
<dbReference type="SUPFAM" id="SSF53901">
    <property type="entry name" value="Thiolase-like"/>
    <property type="match status" value="2"/>
</dbReference>
<dbReference type="Gene3D" id="3.40.47.10">
    <property type="match status" value="1"/>
</dbReference>
<sequence>MSKSPDIKGTDIAIVGWAQTPMVRRTELSETHLLVDVITDALEPLALTRADIDFTCLGSCDYITGQPFSFVVNLDALGAWPPKQDSHVEMDGAWALYEAWLRLQHGDIEIAVVTGSGRSSTGDPSLIYPMEMDPYYLAPLGADPLTFAALQARAVIGAGIADERRMAEVAVRSRRDAIGNPYAQVSGHGDVEALLAGAYVRQPLRRHDLPPITDGACAMVLATAERARELCERPAFIRGLDHRTECHNPSFRDLADAPSVRIAAHAAGLGDGPVELAELQAAFTHEELLLRHVLGLGDDVKVNTSGGALASNPIMATGLVRIGCAADHIFSGGRRALAHSTSGPCLQQNLVCILEGETSA</sequence>
<gene>
    <name evidence="1" type="ORF">UFOPK2754_00072</name>
    <name evidence="2" type="ORF">UFOPK3139_02498</name>
    <name evidence="3" type="ORF">UFOPK3543_00448</name>
    <name evidence="4" type="ORF">UFOPK3967_00309</name>
</gene>
<evidence type="ECO:0000313" key="1">
    <source>
        <dbReference type="EMBL" id="CAB4724993.1"/>
    </source>
</evidence>
<dbReference type="EMBL" id="CAFBMH010000009">
    <property type="protein sequence ID" value="CAB4893683.1"/>
    <property type="molecule type" value="Genomic_DNA"/>
</dbReference>
<organism evidence="4">
    <name type="scientific">freshwater metagenome</name>
    <dbReference type="NCBI Taxonomy" id="449393"/>
    <lineage>
        <taxon>unclassified sequences</taxon>
        <taxon>metagenomes</taxon>
        <taxon>ecological metagenomes</taxon>
    </lineage>
</organism>
<dbReference type="InterPro" id="IPR002155">
    <property type="entry name" value="Thiolase"/>
</dbReference>
<dbReference type="PANTHER" id="PTHR42870:SF1">
    <property type="entry name" value="NON-SPECIFIC LIPID-TRANSFER PROTEIN-LIKE 2"/>
    <property type="match status" value="1"/>
</dbReference>
<protein>
    <submittedName>
        <fullName evidence="4">Unannotated protein</fullName>
    </submittedName>
</protein>
<dbReference type="GO" id="GO:0016747">
    <property type="term" value="F:acyltransferase activity, transferring groups other than amino-acyl groups"/>
    <property type="evidence" value="ECO:0007669"/>
    <property type="project" value="InterPro"/>
</dbReference>
<evidence type="ECO:0000313" key="3">
    <source>
        <dbReference type="EMBL" id="CAB4893683.1"/>
    </source>
</evidence>
<dbReference type="PIRSF" id="PIRSF000429">
    <property type="entry name" value="Ac-CoA_Ac_transf"/>
    <property type="match status" value="1"/>
</dbReference>
<evidence type="ECO:0000313" key="2">
    <source>
        <dbReference type="EMBL" id="CAB4835530.1"/>
    </source>
</evidence>
<proteinExistence type="predicted"/>
<reference evidence="4" key="1">
    <citation type="submission" date="2020-05" db="EMBL/GenBank/DDBJ databases">
        <authorList>
            <person name="Chiriac C."/>
            <person name="Salcher M."/>
            <person name="Ghai R."/>
            <person name="Kavagutti S V."/>
        </authorList>
    </citation>
    <scope>NUCLEOTIDE SEQUENCE</scope>
</reference>
<dbReference type="EMBL" id="CAEZYR010000002">
    <property type="protein sequence ID" value="CAB4724993.1"/>
    <property type="molecule type" value="Genomic_DNA"/>
</dbReference>
<dbReference type="EMBL" id="CAFABA010000130">
    <property type="protein sequence ID" value="CAB4835530.1"/>
    <property type="molecule type" value="Genomic_DNA"/>
</dbReference>
<dbReference type="EMBL" id="CAFBOS010000011">
    <property type="protein sequence ID" value="CAB4980180.1"/>
    <property type="molecule type" value="Genomic_DNA"/>
</dbReference>
<dbReference type="PANTHER" id="PTHR42870">
    <property type="entry name" value="ACETYL-COA C-ACETYLTRANSFERASE"/>
    <property type="match status" value="1"/>
</dbReference>
<accession>A0A6J7MG76</accession>